<dbReference type="Pfam" id="PF00725">
    <property type="entry name" value="3HCDH"/>
    <property type="match status" value="1"/>
</dbReference>
<evidence type="ECO:0000256" key="2">
    <source>
        <dbReference type="ARBA" id="ARBA00009463"/>
    </source>
</evidence>
<dbReference type="InterPro" id="IPR036291">
    <property type="entry name" value="NAD(P)-bd_dom_sf"/>
</dbReference>
<sequence>MIKKIAVLGAGTMGHGIAETFAMHGYPVNLYETYEPLRNTVKEIIKNELAFLCENGMIKEKDIQDSMDRIQIFSELSEAVCDVDYVIEATPEKVELKQEIFDQLDKLCKPSAILASNTSSLALMDMIKYLPAERQKRVMVCHWYNPAHLMPIAELSFFGNMEEVTYKEVEELYQNSGKQTIKVLKDVPGLVANRIQQGVAREVFSLIEEGIASPKDIDKALKFGPAFRYATTGQLEVADMGGLDIWCTVGDNLLAVMDNRQEANPILRQRVEAGKLGMKSGEGFFSYPADKVEEEKNKFNKKLIIQLKASENYIDE</sequence>
<dbReference type="OrthoDB" id="9771883at2"/>
<evidence type="ECO:0000256" key="1">
    <source>
        <dbReference type="ARBA" id="ARBA00005086"/>
    </source>
</evidence>
<dbReference type="SUPFAM" id="SSF51735">
    <property type="entry name" value="NAD(P)-binding Rossmann-fold domains"/>
    <property type="match status" value="1"/>
</dbReference>
<dbReference type="Gene3D" id="3.40.50.720">
    <property type="entry name" value="NAD(P)-binding Rossmann-like Domain"/>
    <property type="match status" value="1"/>
</dbReference>
<evidence type="ECO:0000256" key="4">
    <source>
        <dbReference type="PIRSR" id="PIRSR000105-1"/>
    </source>
</evidence>
<dbReference type="KEGG" id="amij:EQM06_10710"/>
<evidence type="ECO:0000313" key="8">
    <source>
        <dbReference type="Proteomes" id="UP000287601"/>
    </source>
</evidence>
<accession>A0A410PXP8</accession>
<reference evidence="7 8" key="1">
    <citation type="submission" date="2019-01" db="EMBL/GenBank/DDBJ databases">
        <title>Draft genomes of a novel of Aminipila strains.</title>
        <authorList>
            <person name="Ma S."/>
        </authorList>
    </citation>
    <scope>NUCLEOTIDE SEQUENCE [LARGE SCALE GENOMIC DNA]</scope>
    <source>
        <strain evidence="8">JN-39</strain>
    </source>
</reference>
<dbReference type="Gene3D" id="1.10.1040.10">
    <property type="entry name" value="N-(1-d-carboxylethyl)-l-norvaline Dehydrogenase, domain 2"/>
    <property type="match status" value="1"/>
</dbReference>
<dbReference type="SUPFAM" id="SSF48179">
    <property type="entry name" value="6-phosphogluconate dehydrogenase C-terminal domain-like"/>
    <property type="match status" value="1"/>
</dbReference>
<dbReference type="Proteomes" id="UP000287601">
    <property type="component" value="Chromosome"/>
</dbReference>
<dbReference type="GO" id="GO:0016616">
    <property type="term" value="F:oxidoreductase activity, acting on the CH-OH group of donors, NAD or NADP as acceptor"/>
    <property type="evidence" value="ECO:0007669"/>
    <property type="project" value="InterPro"/>
</dbReference>
<dbReference type="InterPro" id="IPR022694">
    <property type="entry name" value="3-OHacyl-CoA_DH"/>
</dbReference>
<evidence type="ECO:0000256" key="3">
    <source>
        <dbReference type="ARBA" id="ARBA00023002"/>
    </source>
</evidence>
<evidence type="ECO:0000259" key="5">
    <source>
        <dbReference type="Pfam" id="PF00725"/>
    </source>
</evidence>
<comment type="pathway">
    <text evidence="1">Lipid metabolism; butanoate metabolism.</text>
</comment>
<dbReference type="PANTHER" id="PTHR48075:SF5">
    <property type="entry name" value="3-HYDROXYBUTYRYL-COA DEHYDROGENASE"/>
    <property type="match status" value="1"/>
</dbReference>
<feature type="domain" description="3-hydroxyacyl-CoA dehydrogenase C-terminal" evidence="5">
    <location>
        <begin position="189"/>
        <end position="287"/>
    </location>
</feature>
<dbReference type="GO" id="GO:0006631">
    <property type="term" value="P:fatty acid metabolic process"/>
    <property type="evidence" value="ECO:0007669"/>
    <property type="project" value="InterPro"/>
</dbReference>
<keyword evidence="8" id="KW-1185">Reference proteome</keyword>
<dbReference type="InterPro" id="IPR013328">
    <property type="entry name" value="6PGD_dom2"/>
</dbReference>
<dbReference type="InterPro" id="IPR006176">
    <property type="entry name" value="3-OHacyl-CoA_DH_NAD-bd"/>
</dbReference>
<dbReference type="RefSeq" id="WP_128746432.1">
    <property type="nucleotide sequence ID" value="NZ_CP035281.1"/>
</dbReference>
<feature type="domain" description="3-hydroxyacyl-CoA dehydrogenase NAD binding" evidence="6">
    <location>
        <begin position="4"/>
        <end position="186"/>
    </location>
</feature>
<dbReference type="PIRSF" id="PIRSF000105">
    <property type="entry name" value="HCDH"/>
    <property type="match status" value="1"/>
</dbReference>
<evidence type="ECO:0000313" key="7">
    <source>
        <dbReference type="EMBL" id="QAT43654.1"/>
    </source>
</evidence>
<organism evidence="7 8">
    <name type="scientific">Aminipila luticellarii</name>
    <dbReference type="NCBI Taxonomy" id="2507160"/>
    <lineage>
        <taxon>Bacteria</taxon>
        <taxon>Bacillati</taxon>
        <taxon>Bacillota</taxon>
        <taxon>Clostridia</taxon>
        <taxon>Peptostreptococcales</taxon>
        <taxon>Anaerovoracaceae</taxon>
        <taxon>Aminipila</taxon>
    </lineage>
</organism>
<feature type="site" description="Important for catalytic activity" evidence="4">
    <location>
        <position position="142"/>
    </location>
</feature>
<name>A0A410PXP8_9FIRM</name>
<evidence type="ECO:0000259" key="6">
    <source>
        <dbReference type="Pfam" id="PF02737"/>
    </source>
</evidence>
<dbReference type="Pfam" id="PF02737">
    <property type="entry name" value="3HCDH_N"/>
    <property type="match status" value="1"/>
</dbReference>
<dbReference type="GO" id="GO:0070403">
    <property type="term" value="F:NAD+ binding"/>
    <property type="evidence" value="ECO:0007669"/>
    <property type="project" value="InterPro"/>
</dbReference>
<dbReference type="AlphaFoldDB" id="A0A410PXP8"/>
<dbReference type="InterPro" id="IPR008927">
    <property type="entry name" value="6-PGluconate_DH-like_C_sf"/>
</dbReference>
<gene>
    <name evidence="7" type="ORF">EQM06_10710</name>
</gene>
<comment type="similarity">
    <text evidence="2">Belongs to the 3-hydroxyacyl-CoA dehydrogenase family.</text>
</comment>
<dbReference type="InterPro" id="IPR006108">
    <property type="entry name" value="3HC_DH_C"/>
</dbReference>
<dbReference type="EMBL" id="CP035281">
    <property type="protein sequence ID" value="QAT43654.1"/>
    <property type="molecule type" value="Genomic_DNA"/>
</dbReference>
<dbReference type="PANTHER" id="PTHR48075">
    <property type="entry name" value="3-HYDROXYACYL-COA DEHYDROGENASE FAMILY PROTEIN"/>
    <property type="match status" value="1"/>
</dbReference>
<protein>
    <submittedName>
        <fullName evidence="7">3-hydroxyacyl-CoA dehydrogenase family protein</fullName>
    </submittedName>
</protein>
<proteinExistence type="inferred from homology"/>
<keyword evidence="3" id="KW-0560">Oxidoreductase</keyword>